<dbReference type="Proteomes" id="UP000076603">
    <property type="component" value="Unassembled WGS sequence"/>
</dbReference>
<dbReference type="InterPro" id="IPR023828">
    <property type="entry name" value="Peptidase_S8_Ser-AS"/>
</dbReference>
<gene>
    <name evidence="13" type="ORF">CLMAG_22500</name>
</gene>
<evidence type="ECO:0000256" key="1">
    <source>
        <dbReference type="ARBA" id="ARBA00004613"/>
    </source>
</evidence>
<dbReference type="AlphaFoldDB" id="A0A162TBQ6"/>
<dbReference type="InterPro" id="IPR023827">
    <property type="entry name" value="Peptidase_S8_Asp-AS"/>
</dbReference>
<feature type="region of interest" description="Disordered" evidence="10">
    <location>
        <begin position="103"/>
        <end position="128"/>
    </location>
</feature>
<dbReference type="PATRIC" id="fig|1121326.3.peg.2246"/>
<dbReference type="InterPro" id="IPR015500">
    <property type="entry name" value="Peptidase_S8_subtilisin-rel"/>
</dbReference>
<comment type="caution">
    <text evidence="13">The sequence shown here is derived from an EMBL/GenBank/DDBJ whole genome shotgun (WGS) entry which is preliminary data.</text>
</comment>
<dbReference type="InterPro" id="IPR050131">
    <property type="entry name" value="Peptidase_S8_subtilisin-like"/>
</dbReference>
<dbReference type="PROSITE" id="PS00136">
    <property type="entry name" value="SUBTILASE_ASP"/>
    <property type="match status" value="1"/>
</dbReference>
<organism evidence="13 14">
    <name type="scientific">Clostridium magnum DSM 2767</name>
    <dbReference type="NCBI Taxonomy" id="1121326"/>
    <lineage>
        <taxon>Bacteria</taxon>
        <taxon>Bacillati</taxon>
        <taxon>Bacillota</taxon>
        <taxon>Clostridia</taxon>
        <taxon>Eubacteriales</taxon>
        <taxon>Clostridiaceae</taxon>
        <taxon>Clostridium</taxon>
    </lineage>
</organism>
<dbReference type="GO" id="GO:0005576">
    <property type="term" value="C:extracellular region"/>
    <property type="evidence" value="ECO:0007669"/>
    <property type="project" value="UniProtKB-SubCell"/>
</dbReference>
<evidence type="ECO:0000256" key="4">
    <source>
        <dbReference type="ARBA" id="ARBA00022670"/>
    </source>
</evidence>
<feature type="active site" description="Charge relay system" evidence="7 8">
    <location>
        <position position="196"/>
    </location>
</feature>
<dbReference type="RefSeq" id="WP_066621922.1">
    <property type="nucleotide sequence ID" value="NZ_FQXL01000023.1"/>
</dbReference>
<dbReference type="GO" id="GO:0004252">
    <property type="term" value="F:serine-type endopeptidase activity"/>
    <property type="evidence" value="ECO:0007669"/>
    <property type="project" value="UniProtKB-UniRule"/>
</dbReference>
<keyword evidence="11" id="KW-0732">Signal</keyword>
<dbReference type="EMBL" id="LWAE01000002">
    <property type="protein sequence ID" value="KZL92441.1"/>
    <property type="molecule type" value="Genomic_DNA"/>
</dbReference>
<proteinExistence type="inferred from homology"/>
<feature type="domain" description="Peptidase S8/S53" evidence="12">
    <location>
        <begin position="154"/>
        <end position="406"/>
    </location>
</feature>
<evidence type="ECO:0000256" key="10">
    <source>
        <dbReference type="SAM" id="MobiDB-lite"/>
    </source>
</evidence>
<dbReference type="PRINTS" id="PR00723">
    <property type="entry name" value="SUBTILISIN"/>
</dbReference>
<evidence type="ECO:0000256" key="9">
    <source>
        <dbReference type="RuleBase" id="RU003355"/>
    </source>
</evidence>
<dbReference type="SUPFAM" id="SSF52743">
    <property type="entry name" value="Subtilisin-like"/>
    <property type="match status" value="1"/>
</dbReference>
<feature type="chain" id="PRO_5010190252" evidence="11">
    <location>
        <begin position="24"/>
        <end position="423"/>
    </location>
</feature>
<keyword evidence="6 8" id="KW-0720">Serine protease</keyword>
<dbReference type="Pfam" id="PF00082">
    <property type="entry name" value="Peptidase_S8"/>
    <property type="match status" value="1"/>
</dbReference>
<dbReference type="EC" id="3.4.21.-" evidence="13"/>
<evidence type="ECO:0000259" key="12">
    <source>
        <dbReference type="Pfam" id="PF00082"/>
    </source>
</evidence>
<feature type="active site" description="Charge relay system" evidence="7 8">
    <location>
        <position position="161"/>
    </location>
</feature>
<dbReference type="Gene3D" id="3.40.50.200">
    <property type="entry name" value="Peptidase S8/S53 domain"/>
    <property type="match status" value="1"/>
</dbReference>
<evidence type="ECO:0000256" key="11">
    <source>
        <dbReference type="SAM" id="SignalP"/>
    </source>
</evidence>
<evidence type="ECO:0000256" key="3">
    <source>
        <dbReference type="ARBA" id="ARBA00022525"/>
    </source>
</evidence>
<sequence>MNKKIICLLMLIGLTTNLSSSMAISPINNLNMNSVRQVVSISSPQDIIDIKNKLSDSNIEILNSSQAVVYSNKLSDNELNSKLTKINGLRNMRKPVRIGLPPVKIGLPPVRRQDPDLQNDTGNKNTNTSLKDLEWDLQSVEADKAWSFVNQVRQVKVAVIDTGVDYTHPALKGKIDTSNGYNFVNNTTDAMDDNGHGTHLSGIITTNTTVSSSSTTTGLLGIVGNLDVKIIPVKVLDSSGSGDSDIIAKGIKWAADKGADVINLSLGMKGTIPEIDYAIQYATDKGTLVVVAAGNDNVDCSNYSPASNSNVYTVSALSKNDRKASYSNYGTKVEVSAPGDNILSTVPNGKYAYMSGTSMAAPIVSAVAAMIKAENPNLTPSEIKQILDQSAKDLGTTGRDIYYGFGKVNAYNAVKLVSNNSSN</sequence>
<keyword evidence="14" id="KW-1185">Reference proteome</keyword>
<dbReference type="STRING" id="1121326.CLMAG_22500"/>
<dbReference type="InterPro" id="IPR036852">
    <property type="entry name" value="Peptidase_S8/S53_dom_sf"/>
</dbReference>
<comment type="subcellular location">
    <subcellularLocation>
        <location evidence="1">Secreted</location>
    </subcellularLocation>
</comment>
<evidence type="ECO:0000256" key="5">
    <source>
        <dbReference type="ARBA" id="ARBA00022801"/>
    </source>
</evidence>
<evidence type="ECO:0000313" key="13">
    <source>
        <dbReference type="EMBL" id="KZL92441.1"/>
    </source>
</evidence>
<evidence type="ECO:0000256" key="6">
    <source>
        <dbReference type="ARBA" id="ARBA00022825"/>
    </source>
</evidence>
<reference evidence="13 14" key="1">
    <citation type="submission" date="2016-04" db="EMBL/GenBank/DDBJ databases">
        <title>Genome sequence of Clostridium magnum DSM 2767.</title>
        <authorList>
            <person name="Poehlein A."/>
            <person name="Uhlig R."/>
            <person name="Fischer R."/>
            <person name="Bahl H."/>
            <person name="Daniel R."/>
        </authorList>
    </citation>
    <scope>NUCLEOTIDE SEQUENCE [LARGE SCALE GENOMIC DNA]</scope>
    <source>
        <strain evidence="13 14">DSM 2767</strain>
    </source>
</reference>
<evidence type="ECO:0000313" key="14">
    <source>
        <dbReference type="Proteomes" id="UP000076603"/>
    </source>
</evidence>
<dbReference type="PROSITE" id="PS00138">
    <property type="entry name" value="SUBTILASE_SER"/>
    <property type="match status" value="1"/>
</dbReference>
<keyword evidence="5 8" id="KW-0378">Hydrolase</keyword>
<dbReference type="PANTHER" id="PTHR43806:SF11">
    <property type="entry name" value="CEREVISIN-RELATED"/>
    <property type="match status" value="1"/>
</dbReference>
<feature type="signal peptide" evidence="11">
    <location>
        <begin position="1"/>
        <end position="23"/>
    </location>
</feature>
<dbReference type="OrthoDB" id="9798386at2"/>
<feature type="active site" description="Charge relay system" evidence="7 8">
    <location>
        <position position="358"/>
    </location>
</feature>
<evidence type="ECO:0000256" key="8">
    <source>
        <dbReference type="PROSITE-ProRule" id="PRU01240"/>
    </source>
</evidence>
<comment type="similarity">
    <text evidence="2 8 9">Belongs to the peptidase S8 family.</text>
</comment>
<name>A0A162TBQ6_9CLOT</name>
<protein>
    <submittedName>
        <fullName evidence="13">Thermophilic serine proteinase</fullName>
        <ecNumber evidence="13">3.4.21.-</ecNumber>
    </submittedName>
</protein>
<dbReference type="GO" id="GO:0006508">
    <property type="term" value="P:proteolysis"/>
    <property type="evidence" value="ECO:0007669"/>
    <property type="project" value="UniProtKB-KW"/>
</dbReference>
<feature type="compositionally biased region" description="Polar residues" evidence="10">
    <location>
        <begin position="116"/>
        <end position="128"/>
    </location>
</feature>
<accession>A0A162TBQ6</accession>
<dbReference type="InterPro" id="IPR000209">
    <property type="entry name" value="Peptidase_S8/S53_dom"/>
</dbReference>
<dbReference type="CDD" id="cd07484">
    <property type="entry name" value="Peptidases_S8_Thermitase_like"/>
    <property type="match status" value="1"/>
</dbReference>
<dbReference type="InterPro" id="IPR034084">
    <property type="entry name" value="Thermitase-like_dom"/>
</dbReference>
<dbReference type="PROSITE" id="PS51892">
    <property type="entry name" value="SUBTILASE"/>
    <property type="match status" value="1"/>
</dbReference>
<keyword evidence="4 8" id="KW-0645">Protease</keyword>
<evidence type="ECO:0000256" key="2">
    <source>
        <dbReference type="ARBA" id="ARBA00011073"/>
    </source>
</evidence>
<keyword evidence="3" id="KW-0964">Secreted</keyword>
<evidence type="ECO:0000256" key="7">
    <source>
        <dbReference type="PIRSR" id="PIRSR615500-1"/>
    </source>
</evidence>
<dbReference type="PANTHER" id="PTHR43806">
    <property type="entry name" value="PEPTIDASE S8"/>
    <property type="match status" value="1"/>
</dbReference>